<protein>
    <submittedName>
        <fullName evidence="2">6693_t:CDS:1</fullName>
    </submittedName>
</protein>
<evidence type="ECO:0000313" key="2">
    <source>
        <dbReference type="EMBL" id="CAG8611300.1"/>
    </source>
</evidence>
<evidence type="ECO:0000313" key="3">
    <source>
        <dbReference type="Proteomes" id="UP000789831"/>
    </source>
</evidence>
<sequence length="280" mass="31231">MSENTQNTEKLLAEISRFDFTEEEKASIFSYFIDQPDKISITLTGLSRFKDEGKVSLFKKCLTSATTTETDKGISVRKHGTQMTFPLQLTATTRRIVEGKFKSPPNAKDVIEDSHSTPLLATRKPDFVFVPRGCPLNALNVAAVGEIRKRSGNDFINADVGHAVSFGEKVLQLQPRRAYVYVVLTDCRVISIFKVIRFSCEYTAPPHKLTYESRDSPPSGWRYLVTIMECSPDEPSLNFGLDTVTLVRPINTGRTSVGKKCTESSFEFEITSSSDPPPGR</sequence>
<name>A0A9N9CPU5_9GLOM</name>
<dbReference type="AlphaFoldDB" id="A0A9N9CPU5"/>
<dbReference type="Pfam" id="PF20713">
    <property type="entry name" value="DUF6826"/>
    <property type="match status" value="1"/>
</dbReference>
<comment type="caution">
    <text evidence="2">The sequence shown here is derived from an EMBL/GenBank/DDBJ whole genome shotgun (WGS) entry which is preliminary data.</text>
</comment>
<organism evidence="2 3">
    <name type="scientific">Ambispora gerdemannii</name>
    <dbReference type="NCBI Taxonomy" id="144530"/>
    <lineage>
        <taxon>Eukaryota</taxon>
        <taxon>Fungi</taxon>
        <taxon>Fungi incertae sedis</taxon>
        <taxon>Mucoromycota</taxon>
        <taxon>Glomeromycotina</taxon>
        <taxon>Glomeromycetes</taxon>
        <taxon>Archaeosporales</taxon>
        <taxon>Ambisporaceae</taxon>
        <taxon>Ambispora</taxon>
    </lineage>
</organism>
<gene>
    <name evidence="2" type="ORF">AGERDE_LOCUS9604</name>
</gene>
<proteinExistence type="predicted"/>
<dbReference type="Proteomes" id="UP000789831">
    <property type="component" value="Unassembled WGS sequence"/>
</dbReference>
<keyword evidence="3" id="KW-1185">Reference proteome</keyword>
<feature type="non-terminal residue" evidence="2">
    <location>
        <position position="1"/>
    </location>
</feature>
<dbReference type="OrthoDB" id="2309192at2759"/>
<dbReference type="InterPro" id="IPR049229">
    <property type="entry name" value="DUF6826"/>
</dbReference>
<reference evidence="2" key="1">
    <citation type="submission" date="2021-06" db="EMBL/GenBank/DDBJ databases">
        <authorList>
            <person name="Kallberg Y."/>
            <person name="Tangrot J."/>
            <person name="Rosling A."/>
        </authorList>
    </citation>
    <scope>NUCLEOTIDE SEQUENCE</scope>
    <source>
        <strain evidence="2">MT106</strain>
    </source>
</reference>
<dbReference type="EMBL" id="CAJVPL010002473">
    <property type="protein sequence ID" value="CAG8611300.1"/>
    <property type="molecule type" value="Genomic_DNA"/>
</dbReference>
<accession>A0A9N9CPU5</accession>
<evidence type="ECO:0000259" key="1">
    <source>
        <dbReference type="Pfam" id="PF20713"/>
    </source>
</evidence>
<feature type="domain" description="DUF6826" evidence="1">
    <location>
        <begin position="106"/>
        <end position="177"/>
    </location>
</feature>